<dbReference type="CDD" id="cd00827">
    <property type="entry name" value="init_cond_enzymes"/>
    <property type="match status" value="1"/>
</dbReference>
<organism evidence="4 5">
    <name type="scientific">Dyadobacter jiangsuensis</name>
    <dbReference type="NCBI Taxonomy" id="1591085"/>
    <lineage>
        <taxon>Bacteria</taxon>
        <taxon>Pseudomonadati</taxon>
        <taxon>Bacteroidota</taxon>
        <taxon>Cytophagia</taxon>
        <taxon>Cytophagales</taxon>
        <taxon>Spirosomataceae</taxon>
        <taxon>Dyadobacter</taxon>
    </lineage>
</organism>
<protein>
    <submittedName>
        <fullName evidence="4">3-oxoacyl-[acyl-carrier-protein] synthase-3</fullName>
    </submittedName>
</protein>
<dbReference type="EMBL" id="PYAS01000013">
    <property type="protein sequence ID" value="PSL24718.1"/>
    <property type="molecule type" value="Genomic_DNA"/>
</dbReference>
<name>A0A2P8FSL7_9BACT</name>
<dbReference type="InterPro" id="IPR013747">
    <property type="entry name" value="ACP_syn_III_C"/>
</dbReference>
<evidence type="ECO:0000313" key="5">
    <source>
        <dbReference type="Proteomes" id="UP000241964"/>
    </source>
</evidence>
<dbReference type="AlphaFoldDB" id="A0A2P8FSL7"/>
<dbReference type="GO" id="GO:0044550">
    <property type="term" value="P:secondary metabolite biosynthetic process"/>
    <property type="evidence" value="ECO:0007669"/>
    <property type="project" value="TreeGrafter"/>
</dbReference>
<evidence type="ECO:0000256" key="1">
    <source>
        <dbReference type="ARBA" id="ARBA00022679"/>
    </source>
</evidence>
<evidence type="ECO:0000256" key="2">
    <source>
        <dbReference type="ARBA" id="ARBA00023315"/>
    </source>
</evidence>
<proteinExistence type="predicted"/>
<dbReference type="Proteomes" id="UP000241964">
    <property type="component" value="Unassembled WGS sequence"/>
</dbReference>
<evidence type="ECO:0000313" key="4">
    <source>
        <dbReference type="EMBL" id="PSL24718.1"/>
    </source>
</evidence>
<dbReference type="OrthoDB" id="2514738at2"/>
<dbReference type="RefSeq" id="WP_106598054.1">
    <property type="nucleotide sequence ID" value="NZ_PYAS01000013.1"/>
</dbReference>
<dbReference type="Pfam" id="PF08541">
    <property type="entry name" value="ACP_syn_III_C"/>
    <property type="match status" value="1"/>
</dbReference>
<evidence type="ECO:0000259" key="3">
    <source>
        <dbReference type="Pfam" id="PF08541"/>
    </source>
</evidence>
<keyword evidence="2" id="KW-0012">Acyltransferase</keyword>
<dbReference type="InterPro" id="IPR016039">
    <property type="entry name" value="Thiolase-like"/>
</dbReference>
<dbReference type="Gene3D" id="3.40.47.10">
    <property type="match status" value="2"/>
</dbReference>
<gene>
    <name evidence="4" type="ORF">CLV60_113142</name>
</gene>
<keyword evidence="5" id="KW-1185">Reference proteome</keyword>
<sequence length="380" mass="42388">MSEAYITRIAKFLPNESVSNEEMEEYLGYINGKPSKSKAIVLRNNGIKNRYYALRKDGMPTHTNAEMAALAIKDLFKDNPAEIGKMDLLSCATSSPDQLMPSHGSMVHGHLPEAASIEVVSPSGVCCAGMHAFKYAYMAVKLGEKQKAVACASERLSTVLRSDQFEDEIQQLTRLEKNPFLAFEKDFLRWMLSDGAGAFLVESAPNQEGISLKIDWIEGCSYANEVEACMYMGADKLEDGTLKSYKDFTAEEIQERSVLSIKQDVKLLGEKIVKLGFAKLKDILVKKGVTMDDVSYFLPHLSSYFFEGKIDEFFNENGMPIPKEKWYTNLVTKGNVGAASIYMMLEEVFNSGALKKGEKILLAVPESSRFSYMFCLLTVC</sequence>
<dbReference type="PANTHER" id="PTHR34069:SF2">
    <property type="entry name" value="BETA-KETOACYL-[ACYL-CARRIER-PROTEIN] SYNTHASE III"/>
    <property type="match status" value="1"/>
</dbReference>
<dbReference type="NCBIfam" id="NF005293">
    <property type="entry name" value="PRK06816.1"/>
    <property type="match status" value="1"/>
</dbReference>
<accession>A0A2P8FSL7</accession>
<feature type="domain" description="Beta-ketoacyl-[acyl-carrier-protein] synthase III C-terminal" evidence="3">
    <location>
        <begin position="285"/>
        <end position="363"/>
    </location>
</feature>
<dbReference type="SUPFAM" id="SSF53901">
    <property type="entry name" value="Thiolase-like"/>
    <property type="match status" value="2"/>
</dbReference>
<keyword evidence="1" id="KW-0808">Transferase</keyword>
<dbReference type="GO" id="GO:0016746">
    <property type="term" value="F:acyltransferase activity"/>
    <property type="evidence" value="ECO:0007669"/>
    <property type="project" value="UniProtKB-KW"/>
</dbReference>
<comment type="caution">
    <text evidence="4">The sequence shown here is derived from an EMBL/GenBank/DDBJ whole genome shotgun (WGS) entry which is preliminary data.</text>
</comment>
<reference evidence="4 5" key="1">
    <citation type="submission" date="2018-03" db="EMBL/GenBank/DDBJ databases">
        <title>Genomic Encyclopedia of Archaeal and Bacterial Type Strains, Phase II (KMG-II): from individual species to whole genera.</title>
        <authorList>
            <person name="Goeker M."/>
        </authorList>
    </citation>
    <scope>NUCLEOTIDE SEQUENCE [LARGE SCALE GENOMIC DNA]</scope>
    <source>
        <strain evidence="4 5">DSM 29057</strain>
    </source>
</reference>
<dbReference type="PANTHER" id="PTHR34069">
    <property type="entry name" value="3-OXOACYL-[ACYL-CARRIER-PROTEIN] SYNTHASE 3"/>
    <property type="match status" value="1"/>
</dbReference>